<accession>A0A9D4YYS2</accession>
<dbReference type="EMBL" id="SIDB01000004">
    <property type="protein sequence ID" value="KAI3433366.1"/>
    <property type="molecule type" value="Genomic_DNA"/>
</dbReference>
<dbReference type="AlphaFoldDB" id="A0A9D4YYS2"/>
<keyword evidence="3" id="KW-1185">Reference proteome</keyword>
<organism evidence="2 3">
    <name type="scientific">Chlorella vulgaris</name>
    <name type="common">Green alga</name>
    <dbReference type="NCBI Taxonomy" id="3077"/>
    <lineage>
        <taxon>Eukaryota</taxon>
        <taxon>Viridiplantae</taxon>
        <taxon>Chlorophyta</taxon>
        <taxon>core chlorophytes</taxon>
        <taxon>Trebouxiophyceae</taxon>
        <taxon>Chlorellales</taxon>
        <taxon>Chlorellaceae</taxon>
        <taxon>Chlorella clade</taxon>
        <taxon>Chlorella</taxon>
    </lineage>
</organism>
<gene>
    <name evidence="2" type="ORF">D9Q98_003183</name>
</gene>
<feature type="region of interest" description="Disordered" evidence="1">
    <location>
        <begin position="280"/>
        <end position="356"/>
    </location>
</feature>
<sequence>MHLRLQAPRPSGPALRAIVASRTRTTCPLTTTAAPPRSSLSVAAAADSDAVPSEALASSTPASSSSAPLAFHEEWKLLWARFLQQAYELGHFAADPGVKPDSLDSNAGVMKRAVLSLARQRSDILHTLDPAKTQAVVKAGYPVDDRKTKNAHRRLHASILEGRDLAPADGGPAELQDLMRVFLSLAGCDTRDAALFKPLTAAATALLPDIMAAAAAEPPPDAVAQQGTARYMPVPRDEFAAAPRFNEPAGRRPSAQGGSGASRWQWQRRKEGAALPEAWLMEGRWVDGPKRSSSSSSGGRGARGGDAGRGGGGGRPSGGRGGRGGQQVRWRSDGPHQQQQDGGSPAVPEWWGGEQK</sequence>
<dbReference type="Proteomes" id="UP001055712">
    <property type="component" value="Unassembled WGS sequence"/>
</dbReference>
<feature type="region of interest" description="Disordered" evidence="1">
    <location>
        <begin position="244"/>
        <end position="268"/>
    </location>
</feature>
<evidence type="ECO:0000313" key="2">
    <source>
        <dbReference type="EMBL" id="KAI3433366.1"/>
    </source>
</evidence>
<dbReference type="OrthoDB" id="515264at2759"/>
<proteinExistence type="predicted"/>
<reference evidence="2" key="2">
    <citation type="submission" date="2020-11" db="EMBL/GenBank/DDBJ databases">
        <authorList>
            <person name="Cecchin M."/>
            <person name="Marcolungo L."/>
            <person name="Rossato M."/>
            <person name="Girolomoni L."/>
            <person name="Cosentino E."/>
            <person name="Cuine S."/>
            <person name="Li-Beisson Y."/>
            <person name="Delledonne M."/>
            <person name="Ballottari M."/>
        </authorList>
    </citation>
    <scope>NUCLEOTIDE SEQUENCE</scope>
    <source>
        <strain evidence="2">211/11P</strain>
        <tissue evidence="2">Whole cell</tissue>
    </source>
</reference>
<evidence type="ECO:0000313" key="3">
    <source>
        <dbReference type="Proteomes" id="UP001055712"/>
    </source>
</evidence>
<protein>
    <submittedName>
        <fullName evidence="2">Uncharacterized protein</fullName>
    </submittedName>
</protein>
<reference evidence="2" key="1">
    <citation type="journal article" date="2019" name="Plant J.">
        <title>Chlorella vulgaris genome assembly and annotation reveals the molecular basis for metabolic acclimation to high light conditions.</title>
        <authorList>
            <person name="Cecchin M."/>
            <person name="Marcolungo L."/>
            <person name="Rossato M."/>
            <person name="Girolomoni L."/>
            <person name="Cosentino E."/>
            <person name="Cuine S."/>
            <person name="Li-Beisson Y."/>
            <person name="Delledonne M."/>
            <person name="Ballottari M."/>
        </authorList>
    </citation>
    <scope>NUCLEOTIDE SEQUENCE</scope>
    <source>
        <strain evidence="2">211/11P</strain>
    </source>
</reference>
<feature type="compositionally biased region" description="Gly residues" evidence="1">
    <location>
        <begin position="298"/>
        <end position="325"/>
    </location>
</feature>
<name>A0A9D4YYS2_CHLVU</name>
<comment type="caution">
    <text evidence="2">The sequence shown here is derived from an EMBL/GenBank/DDBJ whole genome shotgun (WGS) entry which is preliminary data.</text>
</comment>
<evidence type="ECO:0000256" key="1">
    <source>
        <dbReference type="SAM" id="MobiDB-lite"/>
    </source>
</evidence>